<keyword evidence="5 7" id="KW-0472">Membrane</keyword>
<dbReference type="Proteomes" id="UP000277928">
    <property type="component" value="Unassembled WGS sequence"/>
</dbReference>
<feature type="transmembrane region" description="Helical" evidence="7">
    <location>
        <begin position="553"/>
        <end position="575"/>
    </location>
</feature>
<name>A0A3P6T233_LITSI</name>
<reference evidence="8 9" key="1">
    <citation type="submission" date="2018-08" db="EMBL/GenBank/DDBJ databases">
        <authorList>
            <person name="Laetsch R D."/>
            <person name="Stevens L."/>
            <person name="Kumar S."/>
            <person name="Blaxter L. M."/>
        </authorList>
    </citation>
    <scope>NUCLEOTIDE SEQUENCE [LARGE SCALE GENOMIC DNA]</scope>
</reference>
<keyword evidence="4 7" id="KW-1133">Transmembrane helix</keyword>
<evidence type="ECO:0000256" key="3">
    <source>
        <dbReference type="ARBA" id="ARBA00022729"/>
    </source>
</evidence>
<evidence type="ECO:0000313" key="8">
    <source>
        <dbReference type="EMBL" id="VDK81962.1"/>
    </source>
</evidence>
<protein>
    <submittedName>
        <fullName evidence="8">Uncharacterized protein</fullName>
    </submittedName>
</protein>
<evidence type="ECO:0000256" key="6">
    <source>
        <dbReference type="ARBA" id="ARBA00023180"/>
    </source>
</evidence>
<organism evidence="8 9">
    <name type="scientific">Litomosoides sigmodontis</name>
    <name type="common">Filarial nematode worm</name>
    <dbReference type="NCBI Taxonomy" id="42156"/>
    <lineage>
        <taxon>Eukaryota</taxon>
        <taxon>Metazoa</taxon>
        <taxon>Ecdysozoa</taxon>
        <taxon>Nematoda</taxon>
        <taxon>Chromadorea</taxon>
        <taxon>Rhabditida</taxon>
        <taxon>Spirurina</taxon>
        <taxon>Spiruromorpha</taxon>
        <taxon>Filarioidea</taxon>
        <taxon>Onchocercidae</taxon>
        <taxon>Litomosoides</taxon>
    </lineage>
</organism>
<keyword evidence="2 7" id="KW-0812">Transmembrane</keyword>
<keyword evidence="9" id="KW-1185">Reference proteome</keyword>
<dbReference type="PANTHER" id="PTHR31386">
    <property type="entry name" value="UNCHARACTERIZED PROTEIN KIAA2013"/>
    <property type="match status" value="1"/>
</dbReference>
<dbReference type="OMA" id="LAEIHRW"/>
<dbReference type="EMBL" id="UYRX01000421">
    <property type="protein sequence ID" value="VDK81962.1"/>
    <property type="molecule type" value="Genomic_DNA"/>
</dbReference>
<proteinExistence type="predicted"/>
<evidence type="ECO:0000256" key="5">
    <source>
        <dbReference type="ARBA" id="ARBA00023136"/>
    </source>
</evidence>
<dbReference type="InterPro" id="IPR018795">
    <property type="entry name" value="K2013-like"/>
</dbReference>
<comment type="subcellular location">
    <subcellularLocation>
        <location evidence="1">Membrane</location>
        <topology evidence="1">Single-pass type I membrane protein</topology>
    </subcellularLocation>
</comment>
<dbReference type="AlphaFoldDB" id="A0A3P6T233"/>
<dbReference type="Pfam" id="PF10222">
    <property type="entry name" value="DUF2152"/>
    <property type="match status" value="1"/>
</dbReference>
<dbReference type="GO" id="GO:0016020">
    <property type="term" value="C:membrane"/>
    <property type="evidence" value="ECO:0007669"/>
    <property type="project" value="UniProtKB-SubCell"/>
</dbReference>
<dbReference type="PANTHER" id="PTHR31386:SF2">
    <property type="entry name" value="SIMILAR TO RIKEN CDNA 2510039O18"/>
    <property type="match status" value="1"/>
</dbReference>
<dbReference type="OrthoDB" id="10017443at2759"/>
<sequence length="598" mass="67871">MFSTLRRVQCRRLDDFELRKWLRQLSIPRRVSLTAVLVLFSIYFIMSSLTSSPYVSESQKCLNYRLNAWKIFENEDLVAISNKKFGFTGNGFIGMSGDGELRLKTSRVLSVRSAFSPIINAKIQDSESFAESYINDYRDGSIITLRCYHVKDQCVCTTQRVYVHRRRPHLLVQELQASNPSSTDVDIDLSVKIPEYWMQTRSNNLFGLVYTRYFESDGAHTIAAATCSKIPSTVTVEQKHEISLRFLCLINYISPLPVGKNKNDELRLLAEGVAKELINHSPLDGTVLYREHSTAWQKLNTLTFGISKSLAPNALNADEINATRYILLSNMRDPLLEFEISNEQKKAAAESMKIIDMCYTGHSTLLVPSRLWRKSDNINEIIETMDIWLLTLEKRGCSGLLKAGASGLAQAFVLSLLASKFSHEHLEIDIDPADLLREITVKNLAYSSDAKVSISVRLSSDNQPYFVISSDSQVFACDAACLNLPIAVGRSSVHIPIKVTKPATPILYISHNRNHLEQLRGTIHVVEVMDVPAHEHGLIALHKHGHRLGGLPIIFWLLLGALMIVFHLFLFKLLYSEWKKGDTMPYNYYLRQRYLRSH</sequence>
<keyword evidence="6" id="KW-0325">Glycoprotein</keyword>
<feature type="transmembrane region" description="Helical" evidence="7">
    <location>
        <begin position="27"/>
        <end position="46"/>
    </location>
</feature>
<evidence type="ECO:0000256" key="7">
    <source>
        <dbReference type="SAM" id="Phobius"/>
    </source>
</evidence>
<keyword evidence="3" id="KW-0732">Signal</keyword>
<dbReference type="STRING" id="42156.A0A3P6T233"/>
<gene>
    <name evidence="8" type="ORF">NLS_LOCUS5529</name>
</gene>
<evidence type="ECO:0000256" key="4">
    <source>
        <dbReference type="ARBA" id="ARBA00022989"/>
    </source>
</evidence>
<accession>A0A3P6T233</accession>
<evidence type="ECO:0000256" key="1">
    <source>
        <dbReference type="ARBA" id="ARBA00004479"/>
    </source>
</evidence>
<evidence type="ECO:0000256" key="2">
    <source>
        <dbReference type="ARBA" id="ARBA00022692"/>
    </source>
</evidence>
<evidence type="ECO:0000313" key="9">
    <source>
        <dbReference type="Proteomes" id="UP000277928"/>
    </source>
</evidence>